<dbReference type="CDD" id="cd18749">
    <property type="entry name" value="PIN_VapC4-5_FitB-like"/>
    <property type="match status" value="1"/>
</dbReference>
<accession>A0ABU2XTR8</accession>
<evidence type="ECO:0000256" key="6">
    <source>
        <dbReference type="ARBA" id="ARBA00022842"/>
    </source>
</evidence>
<dbReference type="Pfam" id="PF01850">
    <property type="entry name" value="PIN"/>
    <property type="match status" value="1"/>
</dbReference>
<dbReference type="PANTHER" id="PTHR33653">
    <property type="entry name" value="RIBONUCLEASE VAPC2"/>
    <property type="match status" value="1"/>
</dbReference>
<keyword evidence="4" id="KW-0479">Metal-binding</keyword>
<feature type="domain" description="PIN" evidence="8">
    <location>
        <begin position="22"/>
        <end position="132"/>
    </location>
</feature>
<keyword evidence="10" id="KW-1185">Reference proteome</keyword>
<evidence type="ECO:0000256" key="4">
    <source>
        <dbReference type="ARBA" id="ARBA00022723"/>
    </source>
</evidence>
<dbReference type="InterPro" id="IPR050556">
    <property type="entry name" value="Type_II_TA_system_RNase"/>
</dbReference>
<evidence type="ECO:0000313" key="10">
    <source>
        <dbReference type="Proteomes" id="UP001180754"/>
    </source>
</evidence>
<dbReference type="InterPro" id="IPR029060">
    <property type="entry name" value="PIN-like_dom_sf"/>
</dbReference>
<dbReference type="SUPFAM" id="SSF88723">
    <property type="entry name" value="PIN domain-like"/>
    <property type="match status" value="1"/>
</dbReference>
<evidence type="ECO:0000313" key="9">
    <source>
        <dbReference type="EMBL" id="MDT0549318.1"/>
    </source>
</evidence>
<comment type="caution">
    <text evidence="9">The sequence shown here is derived from an EMBL/GenBank/DDBJ whole genome shotgun (WGS) entry which is preliminary data.</text>
</comment>
<evidence type="ECO:0000256" key="7">
    <source>
        <dbReference type="ARBA" id="ARBA00038093"/>
    </source>
</evidence>
<organism evidence="9 10">
    <name type="scientific">Streptomyces lonegramiae</name>
    <dbReference type="NCBI Taxonomy" id="3075524"/>
    <lineage>
        <taxon>Bacteria</taxon>
        <taxon>Bacillati</taxon>
        <taxon>Actinomycetota</taxon>
        <taxon>Actinomycetes</taxon>
        <taxon>Kitasatosporales</taxon>
        <taxon>Streptomycetaceae</taxon>
        <taxon>Streptomyces</taxon>
    </lineage>
</organism>
<evidence type="ECO:0000256" key="2">
    <source>
        <dbReference type="ARBA" id="ARBA00022649"/>
    </source>
</evidence>
<gene>
    <name evidence="9" type="ORF">RND15_42600</name>
</gene>
<dbReference type="EMBL" id="JAVRFD010000033">
    <property type="protein sequence ID" value="MDT0549318.1"/>
    <property type="molecule type" value="Genomic_DNA"/>
</dbReference>
<keyword evidence="2" id="KW-1277">Toxin-antitoxin system</keyword>
<dbReference type="PANTHER" id="PTHR33653:SF1">
    <property type="entry name" value="RIBONUCLEASE VAPC2"/>
    <property type="match status" value="1"/>
</dbReference>
<evidence type="ECO:0000256" key="1">
    <source>
        <dbReference type="ARBA" id="ARBA00001946"/>
    </source>
</evidence>
<evidence type="ECO:0000259" key="8">
    <source>
        <dbReference type="Pfam" id="PF01850"/>
    </source>
</evidence>
<dbReference type="InterPro" id="IPR002716">
    <property type="entry name" value="PIN_dom"/>
</dbReference>
<protein>
    <submittedName>
        <fullName evidence="9">Type II toxin-antitoxin system VapC family toxin</fullName>
    </submittedName>
</protein>
<keyword evidence="6" id="KW-0460">Magnesium</keyword>
<comment type="cofactor">
    <cofactor evidence="1">
        <name>Mg(2+)</name>
        <dbReference type="ChEBI" id="CHEBI:18420"/>
    </cofactor>
</comment>
<sequence>MSSLPSLTPSATETSPDMQPVILDTDVASLSHKRKLSGPLATRLIGRKPLITFVTLGELTKWTEVRHWGARSRQALADWLSNIPVLPGDEPVAATWGRLSAAGIQRGRPRPVNDMWIAACCLTYDLPLATLNLKDYEDFKEHHGLRILGAE</sequence>
<keyword evidence="5" id="KW-0378">Hydrolase</keyword>
<dbReference type="Gene3D" id="3.40.50.1010">
    <property type="entry name" value="5'-nuclease"/>
    <property type="match status" value="1"/>
</dbReference>
<reference evidence="9" key="1">
    <citation type="submission" date="2024-05" db="EMBL/GenBank/DDBJ databases">
        <title>30 novel species of actinomycetes from the DSMZ collection.</title>
        <authorList>
            <person name="Nouioui I."/>
        </authorList>
    </citation>
    <scope>NUCLEOTIDE SEQUENCE</scope>
    <source>
        <strain evidence="9">DSM 41529</strain>
    </source>
</reference>
<evidence type="ECO:0000256" key="5">
    <source>
        <dbReference type="ARBA" id="ARBA00022801"/>
    </source>
</evidence>
<proteinExistence type="inferred from homology"/>
<comment type="similarity">
    <text evidence="7">Belongs to the PINc/VapC protein family.</text>
</comment>
<dbReference type="Proteomes" id="UP001180754">
    <property type="component" value="Unassembled WGS sequence"/>
</dbReference>
<evidence type="ECO:0000256" key="3">
    <source>
        <dbReference type="ARBA" id="ARBA00022722"/>
    </source>
</evidence>
<keyword evidence="3" id="KW-0540">Nuclease</keyword>
<name>A0ABU2XTR8_9ACTN</name>